<sequence>MDIRKNFVATGIMLCTLLQPSSSQDVRAIDRILAAYGGESPGASLLIVRDGQVLLQRHYGYADLENKQPVSAATNFRLASVSKQFTAACILQLVHQGKLDLSTTIPEAFPEFPAYGNAVTVKHLLTHTSGIPDYEDYVADTAFNPQIKDSGVLDILIQLDSGYFAPGTQHRYSNSGYALLALMVEHYSSQSFAAYLREHIFIPLGMTSTVAHEAEKTTVPARAFGYSLLNGQWKRRDQSATSAVLGDGGIYSNVMDLAIWDQALYGEDVLPAHWINESFACHKLANGDNVPYGYGWHLKKTNSGEQVVYHTGSSTSFRNIFYRIPSRRFSIILLTNRNQPQEEDMLTLAEQVADLIFL</sequence>
<dbReference type="Pfam" id="PF00144">
    <property type="entry name" value="Beta-lactamase"/>
    <property type="match status" value="1"/>
</dbReference>
<evidence type="ECO:0000313" key="2">
    <source>
        <dbReference type="EMBL" id="MFC3198713.1"/>
    </source>
</evidence>
<dbReference type="InterPro" id="IPR050491">
    <property type="entry name" value="AmpC-like"/>
</dbReference>
<dbReference type="PANTHER" id="PTHR46825:SF9">
    <property type="entry name" value="BETA-LACTAMASE-RELATED DOMAIN-CONTAINING PROTEIN"/>
    <property type="match status" value="1"/>
</dbReference>
<comment type="caution">
    <text evidence="2">The sequence shown here is derived from an EMBL/GenBank/DDBJ whole genome shotgun (WGS) entry which is preliminary data.</text>
</comment>
<dbReference type="EC" id="3.-.-.-" evidence="2"/>
<dbReference type="Proteomes" id="UP001595526">
    <property type="component" value="Unassembled WGS sequence"/>
</dbReference>
<dbReference type="InterPro" id="IPR001466">
    <property type="entry name" value="Beta-lactam-related"/>
</dbReference>
<dbReference type="GO" id="GO:0016787">
    <property type="term" value="F:hydrolase activity"/>
    <property type="evidence" value="ECO:0007669"/>
    <property type="project" value="UniProtKB-KW"/>
</dbReference>
<protein>
    <submittedName>
        <fullName evidence="2">Serine hydrolase domain-containing protein</fullName>
        <ecNumber evidence="2">3.-.-.-</ecNumber>
    </submittedName>
</protein>
<dbReference type="EMBL" id="JBHRTA010000038">
    <property type="protein sequence ID" value="MFC3198713.1"/>
    <property type="molecule type" value="Genomic_DNA"/>
</dbReference>
<evidence type="ECO:0000259" key="1">
    <source>
        <dbReference type="Pfam" id="PF00144"/>
    </source>
</evidence>
<keyword evidence="3" id="KW-1185">Reference proteome</keyword>
<proteinExistence type="predicted"/>
<name>A0ABV7JQY9_9SPHI</name>
<dbReference type="SUPFAM" id="SSF56601">
    <property type="entry name" value="beta-lactamase/transpeptidase-like"/>
    <property type="match status" value="1"/>
</dbReference>
<dbReference type="Gene3D" id="3.40.710.10">
    <property type="entry name" value="DD-peptidase/beta-lactamase superfamily"/>
    <property type="match status" value="1"/>
</dbReference>
<dbReference type="RefSeq" id="WP_379023634.1">
    <property type="nucleotide sequence ID" value="NZ_JBHRTA010000038.1"/>
</dbReference>
<keyword evidence="2" id="KW-0378">Hydrolase</keyword>
<dbReference type="InterPro" id="IPR012338">
    <property type="entry name" value="Beta-lactam/transpept-like"/>
</dbReference>
<accession>A0ABV7JQY9</accession>
<reference evidence="3" key="1">
    <citation type="journal article" date="2019" name="Int. J. Syst. Evol. Microbiol.">
        <title>The Global Catalogue of Microorganisms (GCM) 10K type strain sequencing project: providing services to taxonomists for standard genome sequencing and annotation.</title>
        <authorList>
            <consortium name="The Broad Institute Genomics Platform"/>
            <consortium name="The Broad Institute Genome Sequencing Center for Infectious Disease"/>
            <person name="Wu L."/>
            <person name="Ma J."/>
        </authorList>
    </citation>
    <scope>NUCLEOTIDE SEQUENCE [LARGE SCALE GENOMIC DNA]</scope>
    <source>
        <strain evidence="3">KCTC 52416</strain>
    </source>
</reference>
<feature type="domain" description="Beta-lactamase-related" evidence="1">
    <location>
        <begin position="30"/>
        <end position="344"/>
    </location>
</feature>
<evidence type="ECO:0000313" key="3">
    <source>
        <dbReference type="Proteomes" id="UP001595526"/>
    </source>
</evidence>
<gene>
    <name evidence="2" type="ORF">ACFOET_13915</name>
</gene>
<dbReference type="PANTHER" id="PTHR46825">
    <property type="entry name" value="D-ALANYL-D-ALANINE-CARBOXYPEPTIDASE/ENDOPEPTIDASE AMPH"/>
    <property type="match status" value="1"/>
</dbReference>
<organism evidence="2 3">
    <name type="scientific">Parapedobacter deserti</name>
    <dbReference type="NCBI Taxonomy" id="1912957"/>
    <lineage>
        <taxon>Bacteria</taxon>
        <taxon>Pseudomonadati</taxon>
        <taxon>Bacteroidota</taxon>
        <taxon>Sphingobacteriia</taxon>
        <taxon>Sphingobacteriales</taxon>
        <taxon>Sphingobacteriaceae</taxon>
        <taxon>Parapedobacter</taxon>
    </lineage>
</organism>